<comment type="subcellular location">
    <subcellularLocation>
        <location evidence="1">Cytoplasm</location>
    </subcellularLocation>
</comment>
<organism evidence="11 12">
    <name type="scientific">Alkaliphilus serpentinus</name>
    <dbReference type="NCBI Taxonomy" id="1482731"/>
    <lineage>
        <taxon>Bacteria</taxon>
        <taxon>Bacillati</taxon>
        <taxon>Bacillota</taxon>
        <taxon>Clostridia</taxon>
        <taxon>Peptostreptococcales</taxon>
        <taxon>Natronincolaceae</taxon>
        <taxon>Alkaliphilus</taxon>
    </lineage>
</organism>
<dbReference type="GO" id="GO:0005829">
    <property type="term" value="C:cytosol"/>
    <property type="evidence" value="ECO:0007669"/>
    <property type="project" value="TreeGrafter"/>
</dbReference>
<evidence type="ECO:0000256" key="9">
    <source>
        <dbReference type="ARBA" id="ARBA00033158"/>
    </source>
</evidence>
<evidence type="ECO:0000256" key="7">
    <source>
        <dbReference type="ARBA" id="ARBA00024910"/>
    </source>
</evidence>
<sequence>MKGKNKILIKINGQEYPIVGSEPKEYLLKVGSYVDDQMEEIARGNKRLSTAMIAVLTSINIADQYLKLKDQMNGLQTQVNAPLNELEKAKEDLDAANRVLEDKDAEIFKLEERLKYLMAFKDNHQNEVISLRESLNEKEVNLNKAEEIINDLQNKLFENQIKLVEARKQIEDYLENTKKF</sequence>
<dbReference type="OrthoDB" id="1711036at2"/>
<evidence type="ECO:0000313" key="11">
    <source>
        <dbReference type="EMBL" id="KAB3529808.1"/>
    </source>
</evidence>
<dbReference type="InterPro" id="IPR007838">
    <property type="entry name" value="Cell_div_ZapA-like"/>
</dbReference>
<dbReference type="GO" id="GO:0032153">
    <property type="term" value="C:cell division site"/>
    <property type="evidence" value="ECO:0007669"/>
    <property type="project" value="TreeGrafter"/>
</dbReference>
<evidence type="ECO:0000256" key="10">
    <source>
        <dbReference type="SAM" id="Coils"/>
    </source>
</evidence>
<keyword evidence="4 11" id="KW-0132">Cell division</keyword>
<evidence type="ECO:0000256" key="5">
    <source>
        <dbReference type="ARBA" id="ARBA00023210"/>
    </source>
</evidence>
<dbReference type="PANTHER" id="PTHR34981:SF1">
    <property type="entry name" value="CELL DIVISION PROTEIN ZAPA"/>
    <property type="match status" value="1"/>
</dbReference>
<dbReference type="Gene3D" id="6.10.250.790">
    <property type="match status" value="1"/>
</dbReference>
<keyword evidence="6" id="KW-0131">Cell cycle</keyword>
<dbReference type="GO" id="GO:0000917">
    <property type="term" value="P:division septum assembly"/>
    <property type="evidence" value="ECO:0007669"/>
    <property type="project" value="UniProtKB-KW"/>
</dbReference>
<gene>
    <name evidence="11" type="primary">zapA</name>
    <name evidence="11" type="ORF">F8153_08380</name>
</gene>
<dbReference type="Proteomes" id="UP000465601">
    <property type="component" value="Unassembled WGS sequence"/>
</dbReference>
<comment type="subunit">
    <text evidence="8">Homodimer. Interacts with FtsZ.</text>
</comment>
<protein>
    <recommendedName>
        <fullName evidence="2">Cell division protein ZapA</fullName>
    </recommendedName>
    <alternativeName>
        <fullName evidence="9">Z ring-associated protein ZapA</fullName>
    </alternativeName>
</protein>
<comment type="caution">
    <text evidence="11">The sequence shown here is derived from an EMBL/GenBank/DDBJ whole genome shotgun (WGS) entry which is preliminary data.</text>
</comment>
<dbReference type="InterPro" id="IPR053712">
    <property type="entry name" value="Bac_CellDiv_Activator"/>
</dbReference>
<keyword evidence="10" id="KW-0175">Coiled coil</keyword>
<dbReference type="GO" id="GO:0030428">
    <property type="term" value="C:cell septum"/>
    <property type="evidence" value="ECO:0007669"/>
    <property type="project" value="TreeGrafter"/>
</dbReference>
<dbReference type="GO" id="GO:0000921">
    <property type="term" value="P:septin ring assembly"/>
    <property type="evidence" value="ECO:0007669"/>
    <property type="project" value="TreeGrafter"/>
</dbReference>
<keyword evidence="5" id="KW-0717">Septation</keyword>
<evidence type="ECO:0000256" key="1">
    <source>
        <dbReference type="ARBA" id="ARBA00004496"/>
    </source>
</evidence>
<keyword evidence="12" id="KW-1185">Reference proteome</keyword>
<accession>A0A833HNK8</accession>
<evidence type="ECO:0000256" key="4">
    <source>
        <dbReference type="ARBA" id="ARBA00022618"/>
    </source>
</evidence>
<feature type="coiled-coil region" evidence="10">
    <location>
        <begin position="83"/>
        <end position="169"/>
    </location>
</feature>
<name>A0A833HNK8_9FIRM</name>
<dbReference type="RefSeq" id="WP_151865907.1">
    <property type="nucleotide sequence ID" value="NZ_WBZB01000025.1"/>
</dbReference>
<evidence type="ECO:0000256" key="3">
    <source>
        <dbReference type="ARBA" id="ARBA00022490"/>
    </source>
</evidence>
<dbReference type="GO" id="GO:0043093">
    <property type="term" value="P:FtsZ-dependent cytokinesis"/>
    <property type="evidence" value="ECO:0007669"/>
    <property type="project" value="TreeGrafter"/>
</dbReference>
<evidence type="ECO:0000256" key="8">
    <source>
        <dbReference type="ARBA" id="ARBA00026068"/>
    </source>
</evidence>
<dbReference type="Pfam" id="PF05164">
    <property type="entry name" value="ZapA"/>
    <property type="match status" value="1"/>
</dbReference>
<comment type="function">
    <text evidence="7">Activator of cell division through the inhibition of FtsZ GTPase activity, therefore promoting FtsZ assembly into bundles of protofilaments necessary for the formation of the division Z ring. It is recruited early at mid-cell but it is not essential for cell division.</text>
</comment>
<evidence type="ECO:0000256" key="2">
    <source>
        <dbReference type="ARBA" id="ARBA00015195"/>
    </source>
</evidence>
<proteinExistence type="predicted"/>
<evidence type="ECO:0000256" key="6">
    <source>
        <dbReference type="ARBA" id="ARBA00023306"/>
    </source>
</evidence>
<keyword evidence="3" id="KW-0963">Cytoplasm</keyword>
<dbReference type="AlphaFoldDB" id="A0A833HNK8"/>
<dbReference type="SUPFAM" id="SSF57997">
    <property type="entry name" value="Tropomyosin"/>
    <property type="match status" value="1"/>
</dbReference>
<evidence type="ECO:0000313" key="12">
    <source>
        <dbReference type="Proteomes" id="UP000465601"/>
    </source>
</evidence>
<dbReference type="EMBL" id="WBZB01000025">
    <property type="protein sequence ID" value="KAB3529808.1"/>
    <property type="molecule type" value="Genomic_DNA"/>
</dbReference>
<dbReference type="PANTHER" id="PTHR34981">
    <property type="entry name" value="CELL DIVISION PROTEIN ZAPA"/>
    <property type="match status" value="1"/>
</dbReference>
<reference evidence="11 12" key="1">
    <citation type="submission" date="2019-10" db="EMBL/GenBank/DDBJ databases">
        <title>Alkaliphilus serpentinus sp. nov. and Alkaliphilus pronyensis sp. nov., two novel anaerobic alkaliphilic species isolated from the serpentinized-hosted hydrothermal field of the Prony Bay (New Caledonia).</title>
        <authorList>
            <person name="Postec A."/>
        </authorList>
    </citation>
    <scope>NUCLEOTIDE SEQUENCE [LARGE SCALE GENOMIC DNA]</scope>
    <source>
        <strain evidence="11 12">LacT</strain>
    </source>
</reference>
<dbReference type="InterPro" id="IPR036192">
    <property type="entry name" value="Cell_div_ZapA-like_sf"/>
</dbReference>
<dbReference type="SUPFAM" id="SSF102829">
    <property type="entry name" value="Cell division protein ZapA-like"/>
    <property type="match status" value="1"/>
</dbReference>